<organism evidence="1 2">
    <name type="scientific">Cirrhinus molitorella</name>
    <name type="common">mud carp</name>
    <dbReference type="NCBI Taxonomy" id="172907"/>
    <lineage>
        <taxon>Eukaryota</taxon>
        <taxon>Metazoa</taxon>
        <taxon>Chordata</taxon>
        <taxon>Craniata</taxon>
        <taxon>Vertebrata</taxon>
        <taxon>Euteleostomi</taxon>
        <taxon>Actinopterygii</taxon>
        <taxon>Neopterygii</taxon>
        <taxon>Teleostei</taxon>
        <taxon>Ostariophysi</taxon>
        <taxon>Cypriniformes</taxon>
        <taxon>Cyprinidae</taxon>
        <taxon>Labeoninae</taxon>
        <taxon>Labeonini</taxon>
        <taxon>Cirrhinus</taxon>
    </lineage>
</organism>
<name>A0ABR3NCY8_9TELE</name>
<reference evidence="1 2" key="1">
    <citation type="submission" date="2023-09" db="EMBL/GenBank/DDBJ databases">
        <authorList>
            <person name="Wang M."/>
        </authorList>
    </citation>
    <scope>NUCLEOTIDE SEQUENCE [LARGE SCALE GENOMIC DNA]</scope>
    <source>
        <strain evidence="1">GT-2023</strain>
        <tissue evidence="1">Liver</tissue>
    </source>
</reference>
<evidence type="ECO:0000313" key="1">
    <source>
        <dbReference type="EMBL" id="KAL1274617.1"/>
    </source>
</evidence>
<evidence type="ECO:0000313" key="2">
    <source>
        <dbReference type="Proteomes" id="UP001558613"/>
    </source>
</evidence>
<comment type="caution">
    <text evidence="1">The sequence shown here is derived from an EMBL/GenBank/DDBJ whole genome shotgun (WGS) entry which is preliminary data.</text>
</comment>
<dbReference type="EMBL" id="JAYMGO010000005">
    <property type="protein sequence ID" value="KAL1274617.1"/>
    <property type="molecule type" value="Genomic_DNA"/>
</dbReference>
<proteinExistence type="predicted"/>
<protein>
    <submittedName>
        <fullName evidence="1">Uncharacterized protein</fullName>
    </submittedName>
</protein>
<dbReference type="Proteomes" id="UP001558613">
    <property type="component" value="Unassembled WGS sequence"/>
</dbReference>
<accession>A0ABR3NCY8</accession>
<gene>
    <name evidence="1" type="ORF">QQF64_027431</name>
</gene>
<sequence>MGSGEWGTSKGRCEESAEENIGQAVRELANSCISQTLHSPTVCHFKVLFAFLLKRLQLGLNGLPDK</sequence>
<keyword evidence="2" id="KW-1185">Reference proteome</keyword>